<dbReference type="STRING" id="1748243.Tel_03660"/>
<dbReference type="Pfam" id="PF04386">
    <property type="entry name" value="SspB"/>
    <property type="match status" value="1"/>
</dbReference>
<dbReference type="Gene3D" id="2.30.30.220">
    <property type="entry name" value="SspB-like"/>
    <property type="match status" value="1"/>
</dbReference>
<dbReference type="KEGG" id="tee:Tel_03660"/>
<protein>
    <submittedName>
        <fullName evidence="2">Peptidase</fullName>
    </submittedName>
</protein>
<accession>A0A0S2TAZ8</accession>
<sequence length="135" mass="14866">MISSRPYLIRAIHDWIVDNNLTPYLLVNAEAANVTVPEQYVQDGRIILNIGPQAVRSLELTNDWVMFNARFGGVSMQVSVPPAAVMAVYAKENGRGMVFSDEDESMDDGDQGPQPPDNEPSGPAGKRRPNLRVVK</sequence>
<dbReference type="PANTHER" id="PTHR37486:SF1">
    <property type="entry name" value="STRINGENT STARVATION PROTEIN B"/>
    <property type="match status" value="1"/>
</dbReference>
<feature type="compositionally biased region" description="Acidic residues" evidence="1">
    <location>
        <begin position="100"/>
        <end position="110"/>
    </location>
</feature>
<dbReference type="GO" id="GO:0045732">
    <property type="term" value="P:positive regulation of protein catabolic process"/>
    <property type="evidence" value="ECO:0007669"/>
    <property type="project" value="TreeGrafter"/>
</dbReference>
<keyword evidence="3" id="KW-1185">Reference proteome</keyword>
<dbReference type="PIRSF" id="PIRSF005276">
    <property type="entry name" value="SspB"/>
    <property type="match status" value="1"/>
</dbReference>
<dbReference type="Proteomes" id="UP000055136">
    <property type="component" value="Chromosome"/>
</dbReference>
<dbReference type="AlphaFoldDB" id="A0A0S2TAZ8"/>
<dbReference type="GO" id="GO:0005829">
    <property type="term" value="C:cytosol"/>
    <property type="evidence" value="ECO:0007669"/>
    <property type="project" value="TreeGrafter"/>
</dbReference>
<feature type="compositionally biased region" description="Basic residues" evidence="1">
    <location>
        <begin position="125"/>
        <end position="135"/>
    </location>
</feature>
<gene>
    <name evidence="2" type="ORF">Tel_03660</name>
</gene>
<dbReference type="EMBL" id="CP013099">
    <property type="protein sequence ID" value="ALP52311.1"/>
    <property type="molecule type" value="Genomic_DNA"/>
</dbReference>
<organism evidence="2 3">
    <name type="scientific">Candidatus Tenderia electrophaga</name>
    <dbReference type="NCBI Taxonomy" id="1748243"/>
    <lineage>
        <taxon>Bacteria</taxon>
        <taxon>Pseudomonadati</taxon>
        <taxon>Pseudomonadota</taxon>
        <taxon>Gammaproteobacteria</taxon>
        <taxon>Candidatus Tenderiales</taxon>
        <taxon>Candidatus Tenderiaceae</taxon>
        <taxon>Candidatus Tenderia</taxon>
    </lineage>
</organism>
<name>A0A0S2TAZ8_9GAMM</name>
<dbReference type="GO" id="GO:0005840">
    <property type="term" value="C:ribosome"/>
    <property type="evidence" value="ECO:0007669"/>
    <property type="project" value="TreeGrafter"/>
</dbReference>
<evidence type="ECO:0000256" key="1">
    <source>
        <dbReference type="SAM" id="MobiDB-lite"/>
    </source>
</evidence>
<dbReference type="SUPFAM" id="SSF101738">
    <property type="entry name" value="SspB-like"/>
    <property type="match status" value="1"/>
</dbReference>
<dbReference type="InterPro" id="IPR007481">
    <property type="entry name" value="SspB"/>
</dbReference>
<reference evidence="2" key="1">
    <citation type="submission" date="2015-10" db="EMBL/GenBank/DDBJ databases">
        <title>Description of Candidatus Tenderia electrophaga gen. nov, sp. nov., an Uncultivated Electroautotroph from a Biocathode Enrichment.</title>
        <authorList>
            <person name="Eddie B.J."/>
            <person name="Malanoski A.P."/>
            <person name="Wang Z."/>
            <person name="Hall R.J."/>
            <person name="Oh S.D."/>
            <person name="Heiner C."/>
            <person name="Lin B."/>
            <person name="Strycharz-Glaven S.M."/>
        </authorList>
    </citation>
    <scope>NUCLEOTIDE SEQUENCE [LARGE SCALE GENOMIC DNA]</scope>
    <source>
        <strain evidence="2">NRL1</strain>
    </source>
</reference>
<evidence type="ECO:0000313" key="2">
    <source>
        <dbReference type="EMBL" id="ALP52311.1"/>
    </source>
</evidence>
<proteinExistence type="predicted"/>
<dbReference type="NCBIfam" id="NF008769">
    <property type="entry name" value="PRK11798.2-5"/>
    <property type="match status" value="1"/>
</dbReference>
<dbReference type="InterPro" id="IPR036760">
    <property type="entry name" value="SspB-like_sf"/>
</dbReference>
<dbReference type="PANTHER" id="PTHR37486">
    <property type="entry name" value="STRINGENT STARVATION PROTEIN B"/>
    <property type="match status" value="1"/>
</dbReference>
<feature type="region of interest" description="Disordered" evidence="1">
    <location>
        <begin position="97"/>
        <end position="135"/>
    </location>
</feature>
<evidence type="ECO:0000313" key="3">
    <source>
        <dbReference type="Proteomes" id="UP000055136"/>
    </source>
</evidence>